<keyword evidence="3 4" id="KW-0413">Isomerase</keyword>
<evidence type="ECO:0000313" key="5">
    <source>
        <dbReference type="EMBL" id="GIP15813.1"/>
    </source>
</evidence>
<evidence type="ECO:0000313" key="6">
    <source>
        <dbReference type="Proteomes" id="UP000683139"/>
    </source>
</evidence>
<organism evidence="5 6">
    <name type="scientific">Paenibacillus montaniterrae</name>
    <dbReference type="NCBI Taxonomy" id="429341"/>
    <lineage>
        <taxon>Bacteria</taxon>
        <taxon>Bacillati</taxon>
        <taxon>Bacillota</taxon>
        <taxon>Bacilli</taxon>
        <taxon>Bacillales</taxon>
        <taxon>Paenibacillaceae</taxon>
        <taxon>Paenibacillus</taxon>
    </lineage>
</organism>
<reference evidence="5" key="1">
    <citation type="submission" date="2021-03" db="EMBL/GenBank/DDBJ databases">
        <title>Antimicrobial resistance genes in bacteria isolated from Japanese honey, and their potential for conferring macrolide and lincosamide resistance in the American foulbrood pathogen Paenibacillus larvae.</title>
        <authorList>
            <person name="Okamoto M."/>
            <person name="Kumagai M."/>
            <person name="Kanamori H."/>
            <person name="Takamatsu D."/>
        </authorList>
    </citation>
    <scope>NUCLEOTIDE SEQUENCE</scope>
    <source>
        <strain evidence="5">J40TS1</strain>
    </source>
</reference>
<keyword evidence="6" id="KW-1185">Reference proteome</keyword>
<dbReference type="InterPro" id="IPR008928">
    <property type="entry name" value="6-hairpin_glycosidase_sf"/>
</dbReference>
<dbReference type="InterPro" id="IPR028584">
    <property type="entry name" value="Cellobiose_2_epim"/>
</dbReference>
<evidence type="ECO:0000256" key="2">
    <source>
        <dbReference type="ARBA" id="ARBA00008558"/>
    </source>
</evidence>
<dbReference type="AlphaFoldDB" id="A0A919YRX1"/>
<comment type="caution">
    <text evidence="5">The sequence shown here is derived from an EMBL/GenBank/DDBJ whole genome shotgun (WGS) entry which is preliminary data.</text>
</comment>
<evidence type="ECO:0000256" key="1">
    <source>
        <dbReference type="ARBA" id="ARBA00001470"/>
    </source>
</evidence>
<dbReference type="Proteomes" id="UP000683139">
    <property type="component" value="Unassembled WGS sequence"/>
</dbReference>
<dbReference type="HAMAP" id="MF_00929">
    <property type="entry name" value="Cellobiose_2_epim"/>
    <property type="match status" value="1"/>
</dbReference>
<dbReference type="SUPFAM" id="SSF48208">
    <property type="entry name" value="Six-hairpin glycosidases"/>
    <property type="match status" value="1"/>
</dbReference>
<dbReference type="Pfam" id="PF07221">
    <property type="entry name" value="GlcNAc_2-epim"/>
    <property type="match status" value="1"/>
</dbReference>
<dbReference type="InterPro" id="IPR010819">
    <property type="entry name" value="AGE/CE"/>
</dbReference>
<evidence type="ECO:0000256" key="4">
    <source>
        <dbReference type="HAMAP-Rule" id="MF_00929"/>
    </source>
</evidence>
<dbReference type="RefSeq" id="WP_213514081.1">
    <property type="nucleotide sequence ID" value="NZ_BOSE01000002.1"/>
</dbReference>
<proteinExistence type="inferred from homology"/>
<accession>A0A919YRX1</accession>
<dbReference type="EMBL" id="BOSE01000002">
    <property type="protein sequence ID" value="GIP15813.1"/>
    <property type="molecule type" value="Genomic_DNA"/>
</dbReference>
<name>A0A919YRX1_9BACL</name>
<dbReference type="EC" id="5.1.3.11" evidence="4"/>
<comment type="similarity">
    <text evidence="2">Belongs to the N-acylglucosamine 2-epimerase family.</text>
</comment>
<dbReference type="InterPro" id="IPR012341">
    <property type="entry name" value="6hp_glycosidase-like_sf"/>
</dbReference>
<sequence length="405" mass="47043">MSKHLDATQWIEELEAELRDNILEFWLKHSLDTQQGGFYGEVTRDFAVVPDAAKSLVLNTRLLWTFSAAYRTYRKEAYLAAAERAYHYLNEHFVDRNYGGMYWMLNADGSPLERKKQIYGQAFAIYAYAEYYRTTGHEQARQNAITIFQHIERYGHDKHYGGYIEALSEQWQETDDLSLSGKDLNEKKSMNTHLHVMEAYTNLYRIWKSDELEKQLAELINITISHIIDRDTGHFKLFFDEAWNSQSDHISYGHDIEGSWLLVEAAEVLGHEALLAEAKAVAIKMADAVLANGFDADGGLLNEAQGSIIIDDHKDWWPQAEAVVGFYHAYQLTGQQQYREAAERSWHFIQHYIVDKQFGEWHWSVRRDGTPSDHVQKISAWKCPYHNGRACLEMIERLKHNELKG</sequence>
<dbReference type="Gene3D" id="1.50.10.10">
    <property type="match status" value="1"/>
</dbReference>
<comment type="similarity">
    <text evidence="4">Belongs to the cellobiose 2-epimerase family.</text>
</comment>
<gene>
    <name evidence="5" type="ORF">J40TS1_14550</name>
</gene>
<dbReference type="GO" id="GO:0005975">
    <property type="term" value="P:carbohydrate metabolic process"/>
    <property type="evidence" value="ECO:0007669"/>
    <property type="project" value="InterPro"/>
</dbReference>
<evidence type="ECO:0000256" key="3">
    <source>
        <dbReference type="ARBA" id="ARBA00023235"/>
    </source>
</evidence>
<comment type="catalytic activity">
    <reaction evidence="1 4">
        <text>D-cellobiose = beta-D-glucosyl-(1-&gt;4)-D-mannopyranose</text>
        <dbReference type="Rhea" id="RHEA:23384"/>
        <dbReference type="ChEBI" id="CHEBI:17057"/>
        <dbReference type="ChEBI" id="CHEBI:47931"/>
        <dbReference type="EC" id="5.1.3.11"/>
    </reaction>
</comment>
<comment type="function">
    <text evidence="4">Catalyzes the reversible epimerization of cellobiose to 4-O-beta-D-glucopyranosyl-D-mannose (Glc-Man).</text>
</comment>
<dbReference type="PANTHER" id="PTHR15108">
    <property type="entry name" value="N-ACYLGLUCOSAMINE-2-EPIMERASE"/>
    <property type="match status" value="1"/>
</dbReference>
<protein>
    <recommendedName>
        <fullName evidence="4">Cellobiose 2-epimerase</fullName>
        <shortName evidence="4">CE</shortName>
        <ecNumber evidence="4">5.1.3.11</ecNumber>
    </recommendedName>
</protein>
<dbReference type="GO" id="GO:0047736">
    <property type="term" value="F:cellobiose epimerase activity"/>
    <property type="evidence" value="ECO:0007669"/>
    <property type="project" value="UniProtKB-UniRule"/>
</dbReference>